<dbReference type="Proteomes" id="UP000290289">
    <property type="component" value="Chromosome 1"/>
</dbReference>
<organism evidence="2 3">
    <name type="scientific">Malus domestica</name>
    <name type="common">Apple</name>
    <name type="synonym">Pyrus malus</name>
    <dbReference type="NCBI Taxonomy" id="3750"/>
    <lineage>
        <taxon>Eukaryota</taxon>
        <taxon>Viridiplantae</taxon>
        <taxon>Streptophyta</taxon>
        <taxon>Embryophyta</taxon>
        <taxon>Tracheophyta</taxon>
        <taxon>Spermatophyta</taxon>
        <taxon>Magnoliopsida</taxon>
        <taxon>eudicotyledons</taxon>
        <taxon>Gunneridae</taxon>
        <taxon>Pentapetalae</taxon>
        <taxon>rosids</taxon>
        <taxon>fabids</taxon>
        <taxon>Rosales</taxon>
        <taxon>Rosaceae</taxon>
        <taxon>Amygdaloideae</taxon>
        <taxon>Maleae</taxon>
        <taxon>Malus</taxon>
    </lineage>
</organism>
<reference evidence="2 3" key="1">
    <citation type="submission" date="2018-10" db="EMBL/GenBank/DDBJ databases">
        <title>A high-quality apple genome assembly.</title>
        <authorList>
            <person name="Hu J."/>
        </authorList>
    </citation>
    <scope>NUCLEOTIDE SEQUENCE [LARGE SCALE GENOMIC DNA]</scope>
    <source>
        <strain evidence="3">cv. HFTH1</strain>
        <tissue evidence="2">Young leaf</tissue>
    </source>
</reference>
<dbReference type="PANTHER" id="PTHR31286:SF167">
    <property type="entry name" value="OS09G0268800 PROTEIN"/>
    <property type="match status" value="1"/>
</dbReference>
<gene>
    <name evidence="2" type="ORF">DVH24_023388</name>
</gene>
<evidence type="ECO:0000313" key="2">
    <source>
        <dbReference type="EMBL" id="RXI09227.1"/>
    </source>
</evidence>
<comment type="caution">
    <text evidence="2">The sequence shown here is derived from an EMBL/GenBank/DDBJ whole genome shotgun (WGS) entry which is preliminary data.</text>
</comment>
<feature type="region of interest" description="Disordered" evidence="1">
    <location>
        <begin position="244"/>
        <end position="273"/>
    </location>
</feature>
<dbReference type="InterPro" id="IPR040256">
    <property type="entry name" value="At4g02000-like"/>
</dbReference>
<keyword evidence="3" id="KW-1185">Reference proteome</keyword>
<sequence>MYETHKHTNNFLVNLDRKPDHPIVNSGTRLVGFLITECPPPWRFWAPYGDFKVSTRTDITFTITVPTESVANRVLDDGPSNIAGDYLAIHKWPLHLTFEEIPAYWVQMHGVSLEEFSSENVHIFGNPFVEVIVVDYPLACLDGVHDFLGVRLKVDARKPLSNGLCLQRRDGGRTRVMFKYESFLKLCFRCGRLSPSLVHETKLSKSARLATYAHARGHLNPCWGPVGLSRMATTKWATSVEDSNDIDTTASSPHSPDGFDSTALKGVENPIIL</sequence>
<evidence type="ECO:0000313" key="3">
    <source>
        <dbReference type="Proteomes" id="UP000290289"/>
    </source>
</evidence>
<accession>A0A498KNT1</accession>
<name>A0A498KNT1_MALDO</name>
<proteinExistence type="predicted"/>
<dbReference type="AlphaFoldDB" id="A0A498KNT1"/>
<evidence type="ECO:0000256" key="1">
    <source>
        <dbReference type="SAM" id="MobiDB-lite"/>
    </source>
</evidence>
<dbReference type="PANTHER" id="PTHR31286">
    <property type="entry name" value="GLYCINE-RICH CELL WALL STRUCTURAL PROTEIN 1.8-LIKE"/>
    <property type="match status" value="1"/>
</dbReference>
<dbReference type="EMBL" id="RDQH01000327">
    <property type="protein sequence ID" value="RXI09227.1"/>
    <property type="molecule type" value="Genomic_DNA"/>
</dbReference>
<evidence type="ECO:0008006" key="4">
    <source>
        <dbReference type="Google" id="ProtNLM"/>
    </source>
</evidence>
<feature type="compositionally biased region" description="Polar residues" evidence="1">
    <location>
        <begin position="244"/>
        <end position="254"/>
    </location>
</feature>
<dbReference type="STRING" id="3750.A0A498KNT1"/>
<protein>
    <recommendedName>
        <fullName evidence="4">Zinc knuckle CX2CX4HX4C domain-containing protein</fullName>
    </recommendedName>
</protein>